<accession>A0ABR4C4Z9</accession>
<organism evidence="1 2">
    <name type="scientific">Oculimacula yallundae</name>
    <dbReference type="NCBI Taxonomy" id="86028"/>
    <lineage>
        <taxon>Eukaryota</taxon>
        <taxon>Fungi</taxon>
        <taxon>Dikarya</taxon>
        <taxon>Ascomycota</taxon>
        <taxon>Pezizomycotina</taxon>
        <taxon>Leotiomycetes</taxon>
        <taxon>Helotiales</taxon>
        <taxon>Ploettnerulaceae</taxon>
        <taxon>Oculimacula</taxon>
    </lineage>
</organism>
<evidence type="ECO:0000313" key="2">
    <source>
        <dbReference type="Proteomes" id="UP001595075"/>
    </source>
</evidence>
<name>A0ABR4C4Z9_9HELO</name>
<protein>
    <submittedName>
        <fullName evidence="1">Uncharacterized protein</fullName>
    </submittedName>
</protein>
<dbReference type="EMBL" id="JAZHXI010000013">
    <property type="protein sequence ID" value="KAL2065017.1"/>
    <property type="molecule type" value="Genomic_DNA"/>
</dbReference>
<keyword evidence="2" id="KW-1185">Reference proteome</keyword>
<proteinExistence type="predicted"/>
<sequence length="109" mass="12654">MLTRSVLQLSSTLVLYKEEDLRLIIVQMWGSMDTKAVKLTSPRNNPSVYERIIPTESRVYKTHPLDLIYKYLGLVSTGCGSLHFDFMFYNTFVAKVIILIPSLYFEEVR</sequence>
<dbReference type="Proteomes" id="UP001595075">
    <property type="component" value="Unassembled WGS sequence"/>
</dbReference>
<reference evidence="1 2" key="1">
    <citation type="journal article" date="2024" name="Commun. Biol.">
        <title>Comparative genomic analysis of thermophilic fungi reveals convergent evolutionary adaptations and gene losses.</title>
        <authorList>
            <person name="Steindorff A.S."/>
            <person name="Aguilar-Pontes M.V."/>
            <person name="Robinson A.J."/>
            <person name="Andreopoulos B."/>
            <person name="LaButti K."/>
            <person name="Kuo A."/>
            <person name="Mondo S."/>
            <person name="Riley R."/>
            <person name="Otillar R."/>
            <person name="Haridas S."/>
            <person name="Lipzen A."/>
            <person name="Grimwood J."/>
            <person name="Schmutz J."/>
            <person name="Clum A."/>
            <person name="Reid I.D."/>
            <person name="Moisan M.C."/>
            <person name="Butler G."/>
            <person name="Nguyen T.T.M."/>
            <person name="Dewar K."/>
            <person name="Conant G."/>
            <person name="Drula E."/>
            <person name="Henrissat B."/>
            <person name="Hansel C."/>
            <person name="Singer S."/>
            <person name="Hutchinson M.I."/>
            <person name="de Vries R.P."/>
            <person name="Natvig D.O."/>
            <person name="Powell A.J."/>
            <person name="Tsang A."/>
            <person name="Grigoriev I.V."/>
        </authorList>
    </citation>
    <scope>NUCLEOTIDE SEQUENCE [LARGE SCALE GENOMIC DNA]</scope>
    <source>
        <strain evidence="1 2">CBS 494.80</strain>
    </source>
</reference>
<gene>
    <name evidence="1" type="ORF">VTL71DRAFT_4157</name>
</gene>
<comment type="caution">
    <text evidence="1">The sequence shown here is derived from an EMBL/GenBank/DDBJ whole genome shotgun (WGS) entry which is preliminary data.</text>
</comment>
<evidence type="ECO:0000313" key="1">
    <source>
        <dbReference type="EMBL" id="KAL2065017.1"/>
    </source>
</evidence>